<dbReference type="EMBL" id="BMLW01000005">
    <property type="protein sequence ID" value="GGP10838.1"/>
    <property type="molecule type" value="Genomic_DNA"/>
</dbReference>
<evidence type="ECO:0000313" key="6">
    <source>
        <dbReference type="EMBL" id="GGP10838.1"/>
    </source>
</evidence>
<dbReference type="PANTHER" id="PTHR42734:SF5">
    <property type="entry name" value="IRON TRANSPORT SYSTEM ATP-BINDING PROTEIN HI_0361-RELATED"/>
    <property type="match status" value="1"/>
</dbReference>
<accession>A0ABQ2NUF6</accession>
<dbReference type="PROSITE" id="PS50893">
    <property type="entry name" value="ABC_TRANSPORTER_2"/>
    <property type="match status" value="1"/>
</dbReference>
<dbReference type="CDD" id="cd03235">
    <property type="entry name" value="ABC_Metallic_Cations"/>
    <property type="match status" value="1"/>
</dbReference>
<keyword evidence="4 6" id="KW-0067">ATP-binding</keyword>
<dbReference type="PROSITE" id="PS00211">
    <property type="entry name" value="ABC_TRANSPORTER_1"/>
    <property type="match status" value="1"/>
</dbReference>
<keyword evidence="7" id="KW-1185">Reference proteome</keyword>
<evidence type="ECO:0000256" key="4">
    <source>
        <dbReference type="ARBA" id="ARBA00022840"/>
    </source>
</evidence>
<sequence length="250" mass="27899">MEHKSIAFSVQDLTVSYGEQTALKNIKFQVEEGNLVGVIGPNGAGKSTLMKASLGLIPKDHGTIEFYGKPVKQMRENIAYIPQRNNIDWDFPITVLDTVVLGTYPKLGVFHRPKKADRKRAQACLEQVGLQKFSKRQIGELSGGQQQRVFLARALAQQTDIFFFDEPFVGIDASSEETIIRILKKLRDEGKTVIVIHHDLSKAEEYFDDLVLINQELIEAGPADLVLTPEVLGKAYKSQLPFLQSEGADE</sequence>
<keyword evidence="2" id="KW-0813">Transport</keyword>
<name>A0ABQ2NUF6_9BACI</name>
<comment type="similarity">
    <text evidence="1">Belongs to the ABC transporter superfamily.</text>
</comment>
<feature type="domain" description="ABC transporter" evidence="5">
    <location>
        <begin position="8"/>
        <end position="240"/>
    </location>
</feature>
<proteinExistence type="inferred from homology"/>
<evidence type="ECO:0000256" key="2">
    <source>
        <dbReference type="ARBA" id="ARBA00022448"/>
    </source>
</evidence>
<dbReference type="InterPro" id="IPR050153">
    <property type="entry name" value="Metal_Ion_Import_ABC"/>
</dbReference>
<dbReference type="InterPro" id="IPR003439">
    <property type="entry name" value="ABC_transporter-like_ATP-bd"/>
</dbReference>
<dbReference type="InterPro" id="IPR017871">
    <property type="entry name" value="ABC_transporter-like_CS"/>
</dbReference>
<evidence type="ECO:0000313" key="7">
    <source>
        <dbReference type="Proteomes" id="UP000641206"/>
    </source>
</evidence>
<keyword evidence="3" id="KW-0547">Nucleotide-binding</keyword>
<evidence type="ECO:0000256" key="3">
    <source>
        <dbReference type="ARBA" id="ARBA00022741"/>
    </source>
</evidence>
<dbReference type="InterPro" id="IPR027417">
    <property type="entry name" value="P-loop_NTPase"/>
</dbReference>
<dbReference type="SMART" id="SM00382">
    <property type="entry name" value="AAA"/>
    <property type="match status" value="1"/>
</dbReference>
<evidence type="ECO:0000256" key="1">
    <source>
        <dbReference type="ARBA" id="ARBA00005417"/>
    </source>
</evidence>
<dbReference type="GO" id="GO:0005524">
    <property type="term" value="F:ATP binding"/>
    <property type="evidence" value="ECO:0007669"/>
    <property type="project" value="UniProtKB-KW"/>
</dbReference>
<dbReference type="Proteomes" id="UP000641206">
    <property type="component" value="Unassembled WGS sequence"/>
</dbReference>
<dbReference type="Pfam" id="PF00005">
    <property type="entry name" value="ABC_tran"/>
    <property type="match status" value="1"/>
</dbReference>
<dbReference type="InterPro" id="IPR003593">
    <property type="entry name" value="AAA+_ATPase"/>
</dbReference>
<comment type="caution">
    <text evidence="6">The sequence shown here is derived from an EMBL/GenBank/DDBJ whole genome shotgun (WGS) entry which is preliminary data.</text>
</comment>
<dbReference type="Gene3D" id="3.40.50.300">
    <property type="entry name" value="P-loop containing nucleotide triphosphate hydrolases"/>
    <property type="match status" value="1"/>
</dbReference>
<organism evidence="6 7">
    <name type="scientific">Oceanobacillus neutriphilus</name>
    <dbReference type="NCBI Taxonomy" id="531815"/>
    <lineage>
        <taxon>Bacteria</taxon>
        <taxon>Bacillati</taxon>
        <taxon>Bacillota</taxon>
        <taxon>Bacilli</taxon>
        <taxon>Bacillales</taxon>
        <taxon>Bacillaceae</taxon>
        <taxon>Oceanobacillus</taxon>
    </lineage>
</organism>
<evidence type="ECO:0000259" key="5">
    <source>
        <dbReference type="PROSITE" id="PS50893"/>
    </source>
</evidence>
<reference evidence="7" key="1">
    <citation type="journal article" date="2019" name="Int. J. Syst. Evol. Microbiol.">
        <title>The Global Catalogue of Microorganisms (GCM) 10K type strain sequencing project: providing services to taxonomists for standard genome sequencing and annotation.</title>
        <authorList>
            <consortium name="The Broad Institute Genomics Platform"/>
            <consortium name="The Broad Institute Genome Sequencing Center for Infectious Disease"/>
            <person name="Wu L."/>
            <person name="Ma J."/>
        </authorList>
    </citation>
    <scope>NUCLEOTIDE SEQUENCE [LARGE SCALE GENOMIC DNA]</scope>
    <source>
        <strain evidence="7">CGMCC 1.7693</strain>
    </source>
</reference>
<gene>
    <name evidence="6" type="primary">mntB</name>
    <name evidence="6" type="ORF">GCM10011346_20550</name>
</gene>
<protein>
    <submittedName>
        <fullName evidence="6">Manganese transport system ATP-binding protein MntB</fullName>
    </submittedName>
</protein>
<dbReference type="PANTHER" id="PTHR42734">
    <property type="entry name" value="METAL TRANSPORT SYSTEM ATP-BINDING PROTEIN TM_0124-RELATED"/>
    <property type="match status" value="1"/>
</dbReference>
<dbReference type="RefSeq" id="WP_188734338.1">
    <property type="nucleotide sequence ID" value="NZ_BMLW01000005.1"/>
</dbReference>
<dbReference type="SUPFAM" id="SSF52540">
    <property type="entry name" value="P-loop containing nucleoside triphosphate hydrolases"/>
    <property type="match status" value="1"/>
</dbReference>